<accession>A0A1J7BCN3</accession>
<dbReference type="RefSeq" id="WP_071657700.1">
    <property type="nucleotide sequence ID" value="NZ_MLCF01000101.1"/>
</dbReference>
<dbReference type="InterPro" id="IPR013078">
    <property type="entry name" value="His_Pase_superF_clade-1"/>
</dbReference>
<sequence length="187" mass="20585">MLRISLVAAARCSSVLDERFDDDRPLDRASVQEVERAAPRLRWLSAFELRYCSPSPRARGTGELLGLTPLAQPGLRDCEMGRWRGARLDQVMASEPQAVAAWLDNPVVTPHSGESLLAFIARVGEWLDTRPEDGSRIVAVADPGVVRAAAVYALNAPPPTYWRIDAQPLSLTTVTRRPEGWALEFPA</sequence>
<dbReference type="EMBL" id="MLCF01000101">
    <property type="protein sequence ID" value="OIV36349.1"/>
    <property type="molecule type" value="Genomic_DNA"/>
</dbReference>
<dbReference type="Gene3D" id="3.40.50.1240">
    <property type="entry name" value="Phosphoglycerate mutase-like"/>
    <property type="match status" value="1"/>
</dbReference>
<reference evidence="1 2" key="1">
    <citation type="submission" date="2016-10" db="EMBL/GenBank/DDBJ databases">
        <title>Genome sequence of Streptomyces gilvigriseus MUSC 26.</title>
        <authorList>
            <person name="Lee L.-H."/>
            <person name="Ser H.-L."/>
        </authorList>
    </citation>
    <scope>NUCLEOTIDE SEQUENCE [LARGE SCALE GENOMIC DNA]</scope>
    <source>
        <strain evidence="1 2">MUSC 26</strain>
    </source>
</reference>
<dbReference type="STRING" id="1428644.BIV57_16800"/>
<protein>
    <submittedName>
        <fullName evidence="1">Histidine phosphatase family protein</fullName>
    </submittedName>
</protein>
<dbReference type="AlphaFoldDB" id="A0A1J7BCN3"/>
<organism evidence="1 2">
    <name type="scientific">Mangrovactinospora gilvigrisea</name>
    <dbReference type="NCBI Taxonomy" id="1428644"/>
    <lineage>
        <taxon>Bacteria</taxon>
        <taxon>Bacillati</taxon>
        <taxon>Actinomycetota</taxon>
        <taxon>Actinomycetes</taxon>
        <taxon>Kitasatosporales</taxon>
        <taxon>Streptomycetaceae</taxon>
        <taxon>Mangrovactinospora</taxon>
    </lineage>
</organism>
<dbReference type="Proteomes" id="UP000243342">
    <property type="component" value="Unassembled WGS sequence"/>
</dbReference>
<evidence type="ECO:0000313" key="2">
    <source>
        <dbReference type="Proteomes" id="UP000243342"/>
    </source>
</evidence>
<dbReference type="Pfam" id="PF00300">
    <property type="entry name" value="His_Phos_1"/>
    <property type="match status" value="1"/>
</dbReference>
<dbReference type="InterPro" id="IPR029033">
    <property type="entry name" value="His_PPase_superfam"/>
</dbReference>
<keyword evidence="2" id="KW-1185">Reference proteome</keyword>
<gene>
    <name evidence="1" type="ORF">BIV57_16800</name>
</gene>
<proteinExistence type="predicted"/>
<name>A0A1J7BCN3_9ACTN</name>
<dbReference type="SUPFAM" id="SSF53254">
    <property type="entry name" value="Phosphoglycerate mutase-like"/>
    <property type="match status" value="1"/>
</dbReference>
<dbReference type="OrthoDB" id="7502553at2"/>
<comment type="caution">
    <text evidence="1">The sequence shown here is derived from an EMBL/GenBank/DDBJ whole genome shotgun (WGS) entry which is preliminary data.</text>
</comment>
<evidence type="ECO:0000313" key="1">
    <source>
        <dbReference type="EMBL" id="OIV36349.1"/>
    </source>
</evidence>